<sequence length="665" mass="71289">MEGVEKDCGALGGLFQALVNDMKYSYPVWEDFTAKATKLHSQLRTTVLAAAAFLDAFQKVADMATSTRGATRDIGSALTRMCMRHRSIEAKLRHLTNALMEKLIAPLHDKIEEWKKTSALLDKDHAKEYKRSCQEIKKKSSDTLRLQKKARKGRGGLQPRLSSAMQDVSDMFLLMQETEKQAVRRALVEERGRYCTFISLLQPVVKGEISMLGEVTHLQAIIDDLTVLTTDPHKLPAASEQVIVDLKGSDYSWSYQTPPSSPSSTGSRKSSLCSTEELGPSLPDSGTSSSYRTSDTCPLLVHLPPGGPHRLSSVSSHDSGFVSQDAAARPVPSDLTSQKSSSSASSEASPSDCGSPTAVSPAPRCRRVCGPRARFSPACSSRSGVHPSPRSAALTHAPPPSAMSSAASELAMVLTRGLSVEQQRSSRDSLQYSSGYSTQNTTPCCSEDAIPSHGYDYDCHSMNGDGDADPQTDFDKSCTVPHHSNLAQNYRRMVQTKRPASTAGLPGNGGAGGAGTSGTATIRRTPSSKTAVRRVPSSAGPIPIRPPIVPVKTPTAPDSPGFPPPPPESNGSQESLYMYDYTRASPGTDTSVHEDDLLAANRHSLIEKISKLADGAHALGDGHFPFPSGTDPAPQEGEDILKTIRRGVKLRKAACDDRSAPKLRP</sequence>
<feature type="compositionally biased region" description="Low complexity" evidence="7">
    <location>
        <begin position="254"/>
        <end position="271"/>
    </location>
</feature>
<evidence type="ECO:0000256" key="1">
    <source>
        <dbReference type="ARBA" id="ARBA00004496"/>
    </source>
</evidence>
<keyword evidence="2" id="KW-0963">Cytoplasm</keyword>
<evidence type="ECO:0000256" key="3">
    <source>
        <dbReference type="ARBA" id="ARBA00022553"/>
    </source>
</evidence>
<dbReference type="GO" id="GO:0009898">
    <property type="term" value="C:cytoplasmic side of plasma membrane"/>
    <property type="evidence" value="ECO:0007669"/>
    <property type="project" value="TreeGrafter"/>
</dbReference>
<evidence type="ECO:0000256" key="6">
    <source>
        <dbReference type="ARBA" id="ARBA00061293"/>
    </source>
</evidence>
<dbReference type="InterPro" id="IPR030127">
    <property type="entry name" value="MTSS1/MTSS2"/>
</dbReference>
<dbReference type="FunFam" id="1.20.1270.60:FF:000010">
    <property type="entry name" value="Metastasis suppressor 1, isoform CRA_e"/>
    <property type="match status" value="1"/>
</dbReference>
<comment type="similarity">
    <text evidence="6">Belongs to the MTSS family.</text>
</comment>
<feature type="region of interest" description="Disordered" evidence="7">
    <location>
        <begin position="499"/>
        <end position="574"/>
    </location>
</feature>
<dbReference type="InterPro" id="IPR027267">
    <property type="entry name" value="AH/BAR_dom_sf"/>
</dbReference>
<dbReference type="GO" id="GO:0015629">
    <property type="term" value="C:actin cytoskeleton"/>
    <property type="evidence" value="ECO:0007669"/>
    <property type="project" value="TreeGrafter"/>
</dbReference>
<proteinExistence type="inferred from homology"/>
<dbReference type="Pfam" id="PF08397">
    <property type="entry name" value="IMD"/>
    <property type="match status" value="1"/>
</dbReference>
<keyword evidence="10" id="KW-1185">Reference proteome</keyword>
<dbReference type="PANTHER" id="PTHR15708">
    <property type="entry name" value="ACTIN BUNDLING/MISSING IN METASTASIS-RELATED"/>
    <property type="match status" value="1"/>
</dbReference>
<dbReference type="Gene3D" id="1.20.1270.60">
    <property type="entry name" value="Arfaptin homology (AH) domain/BAR domain"/>
    <property type="match status" value="1"/>
</dbReference>
<reference evidence="9" key="1">
    <citation type="submission" date="2025-08" db="UniProtKB">
        <authorList>
            <consortium name="Ensembl"/>
        </authorList>
    </citation>
    <scope>IDENTIFICATION</scope>
</reference>
<dbReference type="Proteomes" id="UP000694580">
    <property type="component" value="Unplaced"/>
</dbReference>
<evidence type="ECO:0000313" key="9">
    <source>
        <dbReference type="Ensembl" id="ENSDCDP00010023398.1"/>
    </source>
</evidence>
<evidence type="ECO:0000256" key="5">
    <source>
        <dbReference type="ARBA" id="ARBA00023203"/>
    </source>
</evidence>
<evidence type="ECO:0000259" key="8">
    <source>
        <dbReference type="PROSITE" id="PS51338"/>
    </source>
</evidence>
<evidence type="ECO:0000256" key="7">
    <source>
        <dbReference type="SAM" id="MobiDB-lite"/>
    </source>
</evidence>
<accession>A0AAY4BR83</accession>
<feature type="compositionally biased region" description="Low complexity" evidence="7">
    <location>
        <begin position="298"/>
        <end position="323"/>
    </location>
</feature>
<dbReference type="InterPro" id="IPR013606">
    <property type="entry name" value="I-BAR_dom"/>
</dbReference>
<feature type="compositionally biased region" description="Polar residues" evidence="7">
    <location>
        <begin position="284"/>
        <end position="296"/>
    </location>
</feature>
<dbReference type="Ensembl" id="ENSDCDT00010028340.1">
    <property type="protein sequence ID" value="ENSDCDP00010023398.1"/>
    <property type="gene ID" value="ENSDCDG00010013824.1"/>
</dbReference>
<dbReference type="GO" id="GO:0003779">
    <property type="term" value="F:actin binding"/>
    <property type="evidence" value="ECO:0007669"/>
    <property type="project" value="UniProtKB-KW"/>
</dbReference>
<dbReference type="GO" id="GO:0030031">
    <property type="term" value="P:cell projection assembly"/>
    <property type="evidence" value="ECO:0007669"/>
    <property type="project" value="TreeGrafter"/>
</dbReference>
<feature type="domain" description="IMD" evidence="8">
    <location>
        <begin position="1"/>
        <end position="249"/>
    </location>
</feature>
<keyword evidence="3" id="KW-0597">Phosphoprotein</keyword>
<evidence type="ECO:0000256" key="2">
    <source>
        <dbReference type="ARBA" id="ARBA00022490"/>
    </source>
</evidence>
<evidence type="ECO:0000313" key="10">
    <source>
        <dbReference type="Proteomes" id="UP000694580"/>
    </source>
</evidence>
<dbReference type="PANTHER" id="PTHR15708:SF8">
    <property type="entry name" value="PROTEIN MTSS 2"/>
    <property type="match status" value="1"/>
</dbReference>
<reference evidence="9" key="2">
    <citation type="submission" date="2025-09" db="UniProtKB">
        <authorList>
            <consortium name="Ensembl"/>
        </authorList>
    </citation>
    <scope>IDENTIFICATION</scope>
</reference>
<evidence type="ECO:0000256" key="4">
    <source>
        <dbReference type="ARBA" id="ARBA00023054"/>
    </source>
</evidence>
<organism evidence="9 10">
    <name type="scientific">Denticeps clupeoides</name>
    <name type="common">denticle herring</name>
    <dbReference type="NCBI Taxonomy" id="299321"/>
    <lineage>
        <taxon>Eukaryota</taxon>
        <taxon>Metazoa</taxon>
        <taxon>Chordata</taxon>
        <taxon>Craniata</taxon>
        <taxon>Vertebrata</taxon>
        <taxon>Euteleostomi</taxon>
        <taxon>Actinopterygii</taxon>
        <taxon>Neopterygii</taxon>
        <taxon>Teleostei</taxon>
        <taxon>Clupei</taxon>
        <taxon>Clupeiformes</taxon>
        <taxon>Denticipitoidei</taxon>
        <taxon>Denticipitidae</taxon>
        <taxon>Denticeps</taxon>
    </lineage>
</organism>
<comment type="subcellular location">
    <subcellularLocation>
        <location evidence="1">Cytoplasm</location>
    </subcellularLocation>
</comment>
<feature type="compositionally biased region" description="Low complexity" evidence="7">
    <location>
        <begin position="333"/>
        <end position="355"/>
    </location>
</feature>
<dbReference type="GeneTree" id="ENSGT00950000183156"/>
<feature type="region of interest" description="Disordered" evidence="7">
    <location>
        <begin position="254"/>
        <end position="363"/>
    </location>
</feature>
<feature type="region of interest" description="Disordered" evidence="7">
    <location>
        <begin position="375"/>
        <end position="407"/>
    </location>
</feature>
<dbReference type="SUPFAM" id="SSF103657">
    <property type="entry name" value="BAR/IMD domain-like"/>
    <property type="match status" value="1"/>
</dbReference>
<dbReference type="GO" id="GO:0007009">
    <property type="term" value="P:plasma membrane organization"/>
    <property type="evidence" value="ECO:0007669"/>
    <property type="project" value="InterPro"/>
</dbReference>
<gene>
    <name evidence="9" type="primary">LOC114779524</name>
</gene>
<protein>
    <recommendedName>
        <fullName evidence="8">IMD domain-containing protein</fullName>
    </recommendedName>
</protein>
<name>A0AAY4BR83_9TELE</name>
<dbReference type="GO" id="GO:0005737">
    <property type="term" value="C:cytoplasm"/>
    <property type="evidence" value="ECO:0007669"/>
    <property type="project" value="UniProtKB-SubCell"/>
</dbReference>
<dbReference type="CDD" id="cd07643">
    <property type="entry name" value="I-BAR_IMD_MIM"/>
    <property type="match status" value="1"/>
</dbReference>
<dbReference type="AlphaFoldDB" id="A0AAY4BR83"/>
<dbReference type="GO" id="GO:0005543">
    <property type="term" value="F:phospholipid binding"/>
    <property type="evidence" value="ECO:0007669"/>
    <property type="project" value="TreeGrafter"/>
</dbReference>
<feature type="compositionally biased region" description="Gly residues" evidence="7">
    <location>
        <begin position="506"/>
        <end position="516"/>
    </location>
</feature>
<keyword evidence="4" id="KW-0175">Coiled coil</keyword>
<keyword evidence="5" id="KW-0009">Actin-binding</keyword>
<feature type="compositionally biased region" description="Low complexity" evidence="7">
    <location>
        <begin position="550"/>
        <end position="559"/>
    </location>
</feature>
<dbReference type="PROSITE" id="PS51338">
    <property type="entry name" value="IMD"/>
    <property type="match status" value="1"/>
</dbReference>